<reference evidence="1 2" key="1">
    <citation type="submission" date="2024-11" db="EMBL/GenBank/DDBJ databases">
        <title>Identification and Characterization of a Novel Fosfomycin Bacillithiol Transferase FosB8 in Paenibacillus illinoisensis.</title>
        <authorList>
            <person name="Lu W."/>
        </authorList>
    </citation>
    <scope>NUCLEOTIDE SEQUENCE [LARGE SCALE GENOMIC DNA]</scope>
    <source>
        <strain evidence="1 2">WP77</strain>
    </source>
</reference>
<keyword evidence="2" id="KW-1185">Reference proteome</keyword>
<sequence length="93" mass="10325">MQTIEHVGKNNHSVQTIEAIAEQHESSVGQTRDTFTFVTQNMYEIIDQVQAIAFEIESIERDKDDVIRAAQNLSASGEEVSASVEEVTATYPP</sequence>
<evidence type="ECO:0000313" key="2">
    <source>
        <dbReference type="Proteomes" id="UP001618531"/>
    </source>
</evidence>
<gene>
    <name evidence="1" type="ORF">ACINKY_16375</name>
</gene>
<name>A0ABW8HVS4_9BACL</name>
<evidence type="ECO:0008006" key="3">
    <source>
        <dbReference type="Google" id="ProtNLM"/>
    </source>
</evidence>
<proteinExistence type="predicted"/>
<comment type="caution">
    <text evidence="1">The sequence shown here is derived from an EMBL/GenBank/DDBJ whole genome shotgun (WGS) entry which is preliminary data.</text>
</comment>
<protein>
    <recommendedName>
        <fullName evidence="3">Methyl-accepting chemotaxis protein</fullName>
    </recommendedName>
</protein>
<dbReference type="SUPFAM" id="SSF58104">
    <property type="entry name" value="Methyl-accepting chemotaxis protein (MCP) signaling domain"/>
    <property type="match status" value="1"/>
</dbReference>
<dbReference type="EMBL" id="JBIYSL010000003">
    <property type="protein sequence ID" value="MFK0523786.1"/>
    <property type="molecule type" value="Genomic_DNA"/>
</dbReference>
<organism evidence="1 2">
    <name type="scientific">Paenibacillus illinoisensis</name>
    <dbReference type="NCBI Taxonomy" id="59845"/>
    <lineage>
        <taxon>Bacteria</taxon>
        <taxon>Bacillati</taxon>
        <taxon>Bacillota</taxon>
        <taxon>Bacilli</taxon>
        <taxon>Bacillales</taxon>
        <taxon>Paenibacillaceae</taxon>
        <taxon>Paenibacillus</taxon>
    </lineage>
</organism>
<dbReference type="Proteomes" id="UP001618531">
    <property type="component" value="Unassembled WGS sequence"/>
</dbReference>
<accession>A0ABW8HVS4</accession>
<evidence type="ECO:0000313" key="1">
    <source>
        <dbReference type="EMBL" id="MFK0523786.1"/>
    </source>
</evidence>
<dbReference type="RefSeq" id="WP_402876283.1">
    <property type="nucleotide sequence ID" value="NZ_JBIYSL010000003.1"/>
</dbReference>
<dbReference type="Gene3D" id="1.10.287.950">
    <property type="entry name" value="Methyl-accepting chemotaxis protein"/>
    <property type="match status" value="1"/>
</dbReference>